<dbReference type="EnsemblMetazoa" id="ENSAATROPT010248">
    <property type="protein sequence ID" value="ENSAATROPP009250"/>
    <property type="gene ID" value="ENSAATROPG008330"/>
</dbReference>
<reference evidence="1" key="1">
    <citation type="submission" date="2024-04" db="UniProtKB">
        <authorList>
            <consortium name="EnsemblMetazoa"/>
        </authorList>
    </citation>
    <scope>IDENTIFICATION</scope>
    <source>
        <strain evidence="1">EBRO</strain>
    </source>
</reference>
<sequence>MYIASLTHPQVIDGRKVCRATNARPGSGTVFLLYRRPCCFEGFYAWYWVLVPGRAFECVIVS</sequence>
<evidence type="ECO:0000313" key="1">
    <source>
        <dbReference type="EnsemblMetazoa" id="ENSAATROPP009250"/>
    </source>
</evidence>
<dbReference type="AlphaFoldDB" id="A0AAG5DEH6"/>
<name>A0AAG5DEH6_ANOAO</name>
<protein>
    <submittedName>
        <fullName evidence="1">Uncharacterized protein</fullName>
    </submittedName>
</protein>
<accession>A0AAG5DEH6</accession>
<proteinExistence type="predicted"/>
<keyword evidence="2" id="KW-1185">Reference proteome</keyword>
<dbReference type="Proteomes" id="UP000075880">
    <property type="component" value="Unassembled WGS sequence"/>
</dbReference>
<evidence type="ECO:0000313" key="2">
    <source>
        <dbReference type="Proteomes" id="UP000075880"/>
    </source>
</evidence>
<organism evidence="1 2">
    <name type="scientific">Anopheles atroparvus</name>
    <name type="common">European mosquito</name>
    <dbReference type="NCBI Taxonomy" id="41427"/>
    <lineage>
        <taxon>Eukaryota</taxon>
        <taxon>Metazoa</taxon>
        <taxon>Ecdysozoa</taxon>
        <taxon>Arthropoda</taxon>
        <taxon>Hexapoda</taxon>
        <taxon>Insecta</taxon>
        <taxon>Pterygota</taxon>
        <taxon>Neoptera</taxon>
        <taxon>Endopterygota</taxon>
        <taxon>Diptera</taxon>
        <taxon>Nematocera</taxon>
        <taxon>Culicoidea</taxon>
        <taxon>Culicidae</taxon>
        <taxon>Anophelinae</taxon>
        <taxon>Anopheles</taxon>
    </lineage>
</organism>